<dbReference type="InterPro" id="IPR016135">
    <property type="entry name" value="UBQ-conjugating_enzyme/RWD"/>
</dbReference>
<dbReference type="Pfam" id="PF05773">
    <property type="entry name" value="RWD"/>
    <property type="match status" value="1"/>
</dbReference>
<evidence type="ECO:0000256" key="3">
    <source>
        <dbReference type="ARBA" id="ARBA00022490"/>
    </source>
</evidence>
<keyword evidence="3" id="KW-0963">Cytoplasm</keyword>
<proteinExistence type="inferred from homology"/>
<evidence type="ECO:0000256" key="2">
    <source>
        <dbReference type="ARBA" id="ARBA00007665"/>
    </source>
</evidence>
<dbReference type="PROSITE" id="PS50908">
    <property type="entry name" value="RWD"/>
    <property type="match status" value="1"/>
</dbReference>
<evidence type="ECO:0000256" key="6">
    <source>
        <dbReference type="ARBA" id="ARBA00023016"/>
    </source>
</evidence>
<dbReference type="PANTHER" id="PTHR16301:SF24">
    <property type="entry name" value="RWD DOMAIN-CONTAINING PROTEIN"/>
    <property type="match status" value="1"/>
</dbReference>
<dbReference type="PANTHER" id="PTHR16301">
    <property type="entry name" value="IMPACT-RELATED"/>
    <property type="match status" value="1"/>
</dbReference>
<comment type="similarity">
    <text evidence="2">Belongs to the IMPACT family.</text>
</comment>
<keyword evidence="4" id="KW-0678">Repressor</keyword>
<dbReference type="Gene3D" id="3.30.230.30">
    <property type="entry name" value="Impact, N-terminal domain"/>
    <property type="match status" value="1"/>
</dbReference>
<protein>
    <submittedName>
        <fullName evidence="9">Uncharacterized conserved protein</fullName>
    </submittedName>
</protein>
<dbReference type="InterPro" id="IPR020568">
    <property type="entry name" value="Ribosomal_Su5_D2-typ_SF"/>
</dbReference>
<evidence type="ECO:0000256" key="5">
    <source>
        <dbReference type="ARBA" id="ARBA00022845"/>
    </source>
</evidence>
<dbReference type="EMBL" id="LN483326">
    <property type="protein sequence ID" value="CDZ98224.1"/>
    <property type="molecule type" value="Genomic_DNA"/>
</dbReference>
<reference evidence="9" key="1">
    <citation type="submission" date="2014-08" db="EMBL/GenBank/DDBJ databases">
        <authorList>
            <person name="Sharma Rahul"/>
            <person name="Thines Marco"/>
        </authorList>
    </citation>
    <scope>NUCLEOTIDE SEQUENCE</scope>
</reference>
<dbReference type="Gene3D" id="3.10.110.10">
    <property type="entry name" value="Ubiquitin Conjugating Enzyme"/>
    <property type="match status" value="1"/>
</dbReference>
<name>A0A0F7SLH2_PHARH</name>
<feature type="compositionally biased region" description="Low complexity" evidence="7">
    <location>
        <begin position="178"/>
        <end position="188"/>
    </location>
</feature>
<keyword evidence="6" id="KW-0346">Stress response</keyword>
<keyword evidence="5" id="KW-0810">Translation regulation</keyword>
<evidence type="ECO:0000256" key="1">
    <source>
        <dbReference type="ARBA" id="ARBA00004496"/>
    </source>
</evidence>
<evidence type="ECO:0000259" key="8">
    <source>
        <dbReference type="PROSITE" id="PS50908"/>
    </source>
</evidence>
<dbReference type="InterPro" id="IPR001498">
    <property type="entry name" value="Impact_N"/>
</dbReference>
<dbReference type="GO" id="GO:0006446">
    <property type="term" value="P:regulation of translational initiation"/>
    <property type="evidence" value="ECO:0007669"/>
    <property type="project" value="TreeGrafter"/>
</dbReference>
<feature type="region of interest" description="Disordered" evidence="7">
    <location>
        <begin position="173"/>
        <end position="201"/>
    </location>
</feature>
<organism evidence="9">
    <name type="scientific">Phaffia rhodozyma</name>
    <name type="common">Yeast</name>
    <name type="synonym">Xanthophyllomyces dendrorhous</name>
    <dbReference type="NCBI Taxonomy" id="264483"/>
    <lineage>
        <taxon>Eukaryota</taxon>
        <taxon>Fungi</taxon>
        <taxon>Dikarya</taxon>
        <taxon>Basidiomycota</taxon>
        <taxon>Agaricomycotina</taxon>
        <taxon>Tremellomycetes</taxon>
        <taxon>Cystofilobasidiales</taxon>
        <taxon>Mrakiaceae</taxon>
        <taxon>Phaffia</taxon>
    </lineage>
</organism>
<dbReference type="InterPro" id="IPR006575">
    <property type="entry name" value="RWD_dom"/>
</dbReference>
<evidence type="ECO:0000256" key="4">
    <source>
        <dbReference type="ARBA" id="ARBA00022491"/>
    </source>
</evidence>
<dbReference type="GO" id="GO:0005737">
    <property type="term" value="C:cytoplasm"/>
    <property type="evidence" value="ECO:0007669"/>
    <property type="project" value="UniProtKB-SubCell"/>
</dbReference>
<dbReference type="SUPFAM" id="SSF54211">
    <property type="entry name" value="Ribosomal protein S5 domain 2-like"/>
    <property type="match status" value="1"/>
</dbReference>
<dbReference type="GO" id="GO:0140469">
    <property type="term" value="P:GCN2-mediated signaling"/>
    <property type="evidence" value="ECO:0007669"/>
    <property type="project" value="TreeGrafter"/>
</dbReference>
<comment type="subcellular location">
    <subcellularLocation>
        <location evidence="1">Cytoplasm</location>
    </subcellularLocation>
</comment>
<dbReference type="InterPro" id="IPR023582">
    <property type="entry name" value="Impact"/>
</dbReference>
<accession>A0A0F7SLH2</accession>
<dbReference type="Pfam" id="PF01205">
    <property type="entry name" value="Impact_N"/>
    <property type="match status" value="1"/>
</dbReference>
<feature type="domain" description="RWD" evidence="8">
    <location>
        <begin position="27"/>
        <end position="158"/>
    </location>
</feature>
<sequence>MPFTQPEDFESFLLACQDKPELSSVALELEALRSIYGEDTLRLHRPPDSDDRDGPIVNDSEGWRVRYEVEVPLTEDPEVTIVVLVTLPPNYPESSKSPQLQLLNRYVGDFGVDSDLFGRVLRTFFSIPPPDGDGVPFVSGDVAVWEGLEHVRGICQEWYTNNTITISELSATRDAAHPQKSTPSSSRPSSPPQQPASRLPTQLPEGIVIYTSEPIVDRKSVFIGRAVQITDPAHIPIILNYLLEDKKISKAAHPIIHAYRLHGPGGSIIQDNDDDGETAAGGRIAHLLQILDVMDVLVVVSRWFGGTHLGADRFKHIGQAARDCLEVGGFLEEKNLKASSGKKK</sequence>
<evidence type="ECO:0000256" key="7">
    <source>
        <dbReference type="SAM" id="MobiDB-lite"/>
    </source>
</evidence>
<dbReference type="InterPro" id="IPR036956">
    <property type="entry name" value="Impact_N_sf"/>
</dbReference>
<dbReference type="SUPFAM" id="SSF54495">
    <property type="entry name" value="UBC-like"/>
    <property type="match status" value="1"/>
</dbReference>
<evidence type="ECO:0000313" key="9">
    <source>
        <dbReference type="EMBL" id="CDZ98224.1"/>
    </source>
</evidence>
<dbReference type="AlphaFoldDB" id="A0A0F7SLH2"/>